<feature type="transmembrane region" description="Helical" evidence="1">
    <location>
        <begin position="7"/>
        <end position="25"/>
    </location>
</feature>
<name>A0ABY4B4Y5_9BACT</name>
<keyword evidence="3" id="KW-1185">Reference proteome</keyword>
<dbReference type="EMBL" id="CP094534">
    <property type="protein sequence ID" value="UOE32833.1"/>
    <property type="molecule type" value="Genomic_DNA"/>
</dbReference>
<keyword evidence="1" id="KW-0812">Transmembrane</keyword>
<dbReference type="Proteomes" id="UP000831390">
    <property type="component" value="Chromosome"/>
</dbReference>
<reference evidence="2 3" key="1">
    <citation type="submission" date="2022-03" db="EMBL/GenBank/DDBJ databases">
        <title>Hymenobactersp. isolated from the air.</title>
        <authorList>
            <person name="Won M."/>
            <person name="Kwon S.-W."/>
        </authorList>
    </citation>
    <scope>NUCLEOTIDE SEQUENCE [LARGE SCALE GENOMIC DNA]</scope>
    <source>
        <strain evidence="2 3">KACC 22596</strain>
    </source>
</reference>
<accession>A0ABY4B4Y5</accession>
<sequence>MTLTIELALQVMSFLGGLIGVWVTLNNKITRLETSQEELRQKMTGFYSDQKELSKELKELNQNMHKMMVDLARISTFIEVSKEIKDHK</sequence>
<evidence type="ECO:0000313" key="3">
    <source>
        <dbReference type="Proteomes" id="UP000831390"/>
    </source>
</evidence>
<keyword evidence="1" id="KW-0472">Membrane</keyword>
<proteinExistence type="predicted"/>
<organism evidence="2 3">
    <name type="scientific">Hymenobacter monticola</name>
    <dbReference type="NCBI Taxonomy" id="1705399"/>
    <lineage>
        <taxon>Bacteria</taxon>
        <taxon>Pseudomonadati</taxon>
        <taxon>Bacteroidota</taxon>
        <taxon>Cytophagia</taxon>
        <taxon>Cytophagales</taxon>
        <taxon>Hymenobacteraceae</taxon>
        <taxon>Hymenobacter</taxon>
    </lineage>
</organism>
<protein>
    <recommendedName>
        <fullName evidence="4">Holin</fullName>
    </recommendedName>
</protein>
<dbReference type="RefSeq" id="WP_243512091.1">
    <property type="nucleotide sequence ID" value="NZ_CP094534.1"/>
</dbReference>
<gene>
    <name evidence="2" type="ORF">MTP16_17065</name>
</gene>
<keyword evidence="1" id="KW-1133">Transmembrane helix</keyword>
<evidence type="ECO:0000313" key="2">
    <source>
        <dbReference type="EMBL" id="UOE32833.1"/>
    </source>
</evidence>
<evidence type="ECO:0008006" key="4">
    <source>
        <dbReference type="Google" id="ProtNLM"/>
    </source>
</evidence>
<evidence type="ECO:0000256" key="1">
    <source>
        <dbReference type="SAM" id="Phobius"/>
    </source>
</evidence>